<accession>A0A382F5R0</accession>
<dbReference type="PANTHER" id="PTHR48100">
    <property type="entry name" value="BROAD-SPECIFICITY PHOSPHATASE YOR283W-RELATED"/>
    <property type="match status" value="1"/>
</dbReference>
<dbReference type="SUPFAM" id="SSF53254">
    <property type="entry name" value="Phosphoglycerate mutase-like"/>
    <property type="match status" value="1"/>
</dbReference>
<dbReference type="GO" id="GO:0005737">
    <property type="term" value="C:cytoplasm"/>
    <property type="evidence" value="ECO:0007669"/>
    <property type="project" value="TreeGrafter"/>
</dbReference>
<sequence>MVEKEDGAPADPPLSDKGRQQAELMANWLADTSIDYLYTSPMLRARETAAPLGKVKNLKADHREGVAEFDRDSDHYIPSEQLKEIDFERWQRLMRGEVEIDFPDFCRGVAGTLNEIAAGHRGETIAVTCHGGVINAWACHVLEMEPRMFFNPNYTSISRFMVASSGQRSVKTLNEHTHLE</sequence>
<dbReference type="InterPro" id="IPR013078">
    <property type="entry name" value="His_Pase_superF_clade-1"/>
</dbReference>
<dbReference type="InterPro" id="IPR050275">
    <property type="entry name" value="PGM_Phosphatase"/>
</dbReference>
<dbReference type="CDD" id="cd07067">
    <property type="entry name" value="HP_PGM_like"/>
    <property type="match status" value="1"/>
</dbReference>
<dbReference type="AlphaFoldDB" id="A0A382F5R0"/>
<evidence type="ECO:0008006" key="2">
    <source>
        <dbReference type="Google" id="ProtNLM"/>
    </source>
</evidence>
<dbReference type="InterPro" id="IPR029033">
    <property type="entry name" value="His_PPase_superfam"/>
</dbReference>
<gene>
    <name evidence="1" type="ORF">METZ01_LOCUS210889</name>
</gene>
<organism evidence="1">
    <name type="scientific">marine metagenome</name>
    <dbReference type="NCBI Taxonomy" id="408172"/>
    <lineage>
        <taxon>unclassified sequences</taxon>
        <taxon>metagenomes</taxon>
        <taxon>ecological metagenomes</taxon>
    </lineage>
</organism>
<dbReference type="GO" id="GO:0016791">
    <property type="term" value="F:phosphatase activity"/>
    <property type="evidence" value="ECO:0007669"/>
    <property type="project" value="TreeGrafter"/>
</dbReference>
<name>A0A382F5R0_9ZZZZ</name>
<reference evidence="1" key="1">
    <citation type="submission" date="2018-05" db="EMBL/GenBank/DDBJ databases">
        <authorList>
            <person name="Lanie J.A."/>
            <person name="Ng W.-L."/>
            <person name="Kazmierczak K.M."/>
            <person name="Andrzejewski T.M."/>
            <person name="Davidsen T.M."/>
            <person name="Wayne K.J."/>
            <person name="Tettelin H."/>
            <person name="Glass J.I."/>
            <person name="Rusch D."/>
            <person name="Podicherti R."/>
            <person name="Tsui H.-C.T."/>
            <person name="Winkler M.E."/>
        </authorList>
    </citation>
    <scope>NUCLEOTIDE SEQUENCE</scope>
</reference>
<protein>
    <recommendedName>
        <fullName evidence="2">Histidine phosphatase family protein</fullName>
    </recommendedName>
</protein>
<proteinExistence type="predicted"/>
<dbReference type="Gene3D" id="3.40.50.1240">
    <property type="entry name" value="Phosphoglycerate mutase-like"/>
    <property type="match status" value="1"/>
</dbReference>
<dbReference type="SMART" id="SM00855">
    <property type="entry name" value="PGAM"/>
    <property type="match status" value="1"/>
</dbReference>
<evidence type="ECO:0000313" key="1">
    <source>
        <dbReference type="EMBL" id="SVB58035.1"/>
    </source>
</evidence>
<dbReference type="EMBL" id="UINC01048020">
    <property type="protein sequence ID" value="SVB58035.1"/>
    <property type="molecule type" value="Genomic_DNA"/>
</dbReference>
<dbReference type="PANTHER" id="PTHR48100:SF1">
    <property type="entry name" value="HISTIDINE PHOSPHATASE FAMILY PROTEIN-RELATED"/>
    <property type="match status" value="1"/>
</dbReference>
<dbReference type="Pfam" id="PF00300">
    <property type="entry name" value="His_Phos_1"/>
    <property type="match status" value="1"/>
</dbReference>